<dbReference type="SUPFAM" id="SSF56529">
    <property type="entry name" value="FAH"/>
    <property type="match status" value="1"/>
</dbReference>
<proteinExistence type="predicted"/>
<reference evidence="3" key="1">
    <citation type="journal article" date="2016" name="Front. Microbiol.">
        <title>Genome Sequence of the Piezophilic, Mesophilic Sulfate-Reducing Bacterium Desulfovibrio indicus J2T.</title>
        <authorList>
            <person name="Cao J."/>
            <person name="Maignien L."/>
            <person name="Shao Z."/>
            <person name="Alain K."/>
            <person name="Jebbar M."/>
        </authorList>
    </citation>
    <scope>NUCLEOTIDE SEQUENCE</scope>
    <source>
        <strain evidence="3">JCM 32048</strain>
    </source>
</reference>
<dbReference type="Pfam" id="PF01557">
    <property type="entry name" value="FAA_hydrolase"/>
    <property type="match status" value="1"/>
</dbReference>
<dbReference type="AlphaFoldDB" id="A0AA37HIJ1"/>
<protein>
    <submittedName>
        <fullName evidence="3">Ureidoglycolate lyase</fullName>
    </submittedName>
</protein>
<dbReference type="EMBL" id="BPQJ01000065">
    <property type="protein sequence ID" value="GJD66437.1"/>
    <property type="molecule type" value="Genomic_DNA"/>
</dbReference>
<dbReference type="Gene3D" id="3.90.850.10">
    <property type="entry name" value="Fumarylacetoacetase-like, C-terminal domain"/>
    <property type="match status" value="1"/>
</dbReference>
<dbReference type="PANTHER" id="PTHR11820:SF8">
    <property type="entry name" value="BLL6360 PROTEIN"/>
    <property type="match status" value="1"/>
</dbReference>
<evidence type="ECO:0000313" key="4">
    <source>
        <dbReference type="Proteomes" id="UP001055286"/>
    </source>
</evidence>
<reference evidence="3" key="2">
    <citation type="submission" date="2021-08" db="EMBL/GenBank/DDBJ databases">
        <authorList>
            <person name="Tani A."/>
            <person name="Ola A."/>
            <person name="Ogura Y."/>
            <person name="Katsura K."/>
            <person name="Hayashi T."/>
        </authorList>
    </citation>
    <scope>NUCLEOTIDE SEQUENCE</scope>
    <source>
        <strain evidence="3">JCM 32048</strain>
    </source>
</reference>
<keyword evidence="3" id="KW-0456">Lyase</keyword>
<evidence type="ECO:0000259" key="2">
    <source>
        <dbReference type="Pfam" id="PF01557"/>
    </source>
</evidence>
<dbReference type="Proteomes" id="UP001055286">
    <property type="component" value="Unassembled WGS sequence"/>
</dbReference>
<gene>
    <name evidence="3" type="ORF">MPEAHAMD_6635</name>
</gene>
<dbReference type="PANTHER" id="PTHR11820">
    <property type="entry name" value="ACYLPYRUVASE"/>
    <property type="match status" value="1"/>
</dbReference>
<dbReference type="GO" id="GO:0016829">
    <property type="term" value="F:lyase activity"/>
    <property type="evidence" value="ECO:0007669"/>
    <property type="project" value="UniProtKB-KW"/>
</dbReference>
<dbReference type="InterPro" id="IPR036663">
    <property type="entry name" value="Fumarylacetoacetase_C_sf"/>
</dbReference>
<dbReference type="InterPro" id="IPR011234">
    <property type="entry name" value="Fumarylacetoacetase-like_C"/>
</dbReference>
<organism evidence="3 4">
    <name type="scientific">Methylobacterium frigidaeris</name>
    <dbReference type="NCBI Taxonomy" id="2038277"/>
    <lineage>
        <taxon>Bacteria</taxon>
        <taxon>Pseudomonadati</taxon>
        <taxon>Pseudomonadota</taxon>
        <taxon>Alphaproteobacteria</taxon>
        <taxon>Hyphomicrobiales</taxon>
        <taxon>Methylobacteriaceae</taxon>
        <taxon>Methylobacterium</taxon>
    </lineage>
</organism>
<evidence type="ECO:0000256" key="1">
    <source>
        <dbReference type="ARBA" id="ARBA00022723"/>
    </source>
</evidence>
<accession>A0AA37HIJ1</accession>
<keyword evidence="1" id="KW-0479">Metal-binding</keyword>
<comment type="caution">
    <text evidence="3">The sequence shown here is derived from an EMBL/GenBank/DDBJ whole genome shotgun (WGS) entry which is preliminary data.</text>
</comment>
<keyword evidence="4" id="KW-1185">Reference proteome</keyword>
<evidence type="ECO:0000313" key="3">
    <source>
        <dbReference type="EMBL" id="GJD66437.1"/>
    </source>
</evidence>
<sequence length="82" mass="8952">MWLDVDGRRFQDGSTRTMVFGVAHLVSYISRFMSLQPEDIISTGTPPGVGLGQKPPVYLKAGQTMRLGISGLGEQRQTTIQA</sequence>
<name>A0AA37HIJ1_9HYPH</name>
<feature type="domain" description="Fumarylacetoacetase-like C-terminal" evidence="2">
    <location>
        <begin position="1"/>
        <end position="78"/>
    </location>
</feature>
<dbReference type="GO" id="GO:0046872">
    <property type="term" value="F:metal ion binding"/>
    <property type="evidence" value="ECO:0007669"/>
    <property type="project" value="UniProtKB-KW"/>
</dbReference>